<dbReference type="InterPro" id="IPR002838">
    <property type="entry name" value="AIM24"/>
</dbReference>
<reference evidence="1 2" key="1">
    <citation type="submission" date="2014-08" db="EMBL/GenBank/DDBJ databases">
        <title>Fervidobacterium pennivorans DYC genome.</title>
        <authorList>
            <person name="Wushke S."/>
        </authorList>
    </citation>
    <scope>NUCLEOTIDE SEQUENCE [LARGE SCALE GENOMIC DNA]</scope>
    <source>
        <strain evidence="1 2">DYC</strain>
    </source>
</reference>
<evidence type="ECO:0000313" key="1">
    <source>
        <dbReference type="EMBL" id="ANE40639.1"/>
    </source>
</evidence>
<dbReference type="InterPro" id="IPR036983">
    <property type="entry name" value="AIM24_sf"/>
</dbReference>
<dbReference type="KEGG" id="fng:JM64_00305"/>
<dbReference type="InterPro" id="IPR016031">
    <property type="entry name" value="Trp_RNA-bd_attenuator-like_dom"/>
</dbReference>
<dbReference type="PANTHER" id="PTHR43657">
    <property type="entry name" value="TRYPTOPHAN RNA-BINDING ATTENUATOR PROTEIN-LIKE PROTEIN"/>
    <property type="match status" value="1"/>
</dbReference>
<evidence type="ECO:0000313" key="2">
    <source>
        <dbReference type="Proteomes" id="UP000077096"/>
    </source>
</evidence>
<dbReference type="PANTHER" id="PTHR43657:SF1">
    <property type="entry name" value="ALTERED INHERITANCE OF MITOCHONDRIA PROTEIN 24, MITOCHONDRIAL"/>
    <property type="match status" value="1"/>
</dbReference>
<dbReference type="Proteomes" id="UP000077096">
    <property type="component" value="Chromosome"/>
</dbReference>
<accession>A0A172T0W4</accession>
<dbReference type="OrthoDB" id="9779518at2"/>
<name>A0A172T0W4_FERPE</name>
<dbReference type="Gene3D" id="3.60.160.10">
    <property type="entry name" value="Mitochondrial biogenesis AIM24"/>
    <property type="match status" value="1"/>
</dbReference>
<dbReference type="Pfam" id="PF01987">
    <property type="entry name" value="AIM24"/>
    <property type="match status" value="1"/>
</dbReference>
<protein>
    <recommendedName>
        <fullName evidence="3">TIGR00266 family protein</fullName>
    </recommendedName>
</protein>
<proteinExistence type="predicted"/>
<dbReference type="SUPFAM" id="SSF51219">
    <property type="entry name" value="TRAP-like"/>
    <property type="match status" value="1"/>
</dbReference>
<dbReference type="NCBIfam" id="TIGR00266">
    <property type="entry name" value="TIGR00266 family protein"/>
    <property type="match status" value="1"/>
</dbReference>
<dbReference type="EMBL" id="CP011393">
    <property type="protein sequence ID" value="ANE40639.1"/>
    <property type="molecule type" value="Genomic_DNA"/>
</dbReference>
<sequence length="224" mass="24085">MRGEIEFRGSYALLKVYLGPGERVKVEPGAMVYMKGPVNVETSTGGVWKALKRAVLGGESFFMNTYYSSGDGEIGIAPELPGDIETVHVNGTLFVQSTSFLACDAQVDLDVSFGGFKSFFAGEGIFLLKLQGYGDAAISSFGAIKILELQVGEKITIDTGHVVAFDGSVNYSVRTFGGIKSTLFGGEGLVCDFTGPGRIYVQTRNYPAFVEWIKSLVPRETGSR</sequence>
<gene>
    <name evidence="1" type="ORF">JM64_00305</name>
</gene>
<dbReference type="OMA" id="AMVYMKG"/>
<organism evidence="1 2">
    <name type="scientific">Fervidobacterium pennivorans</name>
    <dbReference type="NCBI Taxonomy" id="93466"/>
    <lineage>
        <taxon>Bacteria</taxon>
        <taxon>Thermotogati</taxon>
        <taxon>Thermotogota</taxon>
        <taxon>Thermotogae</taxon>
        <taxon>Thermotogales</taxon>
        <taxon>Fervidobacteriaceae</taxon>
        <taxon>Fervidobacterium</taxon>
    </lineage>
</organism>
<evidence type="ECO:0008006" key="3">
    <source>
        <dbReference type="Google" id="ProtNLM"/>
    </source>
</evidence>
<dbReference type="PATRIC" id="fig|93466.3.peg.58"/>
<dbReference type="AlphaFoldDB" id="A0A172T0W4"/>